<sequence>MFNLDALRRTVLGTVAATLAVGSVLASSAVASAGEDDVKASDFSQVAAAPVYNNGSINQIVGTVGAPLVNVNIPCPAPWQQGGVSGSDYNACNNAPVYQQDALVAGDLGGGEADARNEDFGQTAAAPVYNEGSIDQLVGTVGAPLVNVNAPCIAPWNQGGVAGADYNACNNAAVFQQGAPVAGDLVGTERTWADQPTGFGQTAAAPVYNNGSINQLVGTVGAPLVNVNIPCPAPWQQGGLLGSDYNACSNAPVYQQDAAVKGSLLG</sequence>
<gene>
    <name evidence="2" type="ORF">C8D87_102300</name>
</gene>
<feature type="chain" id="PRO_5045069671" description="Secreted protein" evidence="1">
    <location>
        <begin position="34"/>
        <end position="266"/>
    </location>
</feature>
<accession>A0ABX9EDZ4</accession>
<dbReference type="Proteomes" id="UP000248714">
    <property type="component" value="Unassembled WGS sequence"/>
</dbReference>
<protein>
    <recommendedName>
        <fullName evidence="4">Secreted protein</fullName>
    </recommendedName>
</protein>
<comment type="caution">
    <text evidence="2">The sequence shown here is derived from an EMBL/GenBank/DDBJ whole genome shotgun (WGS) entry which is preliminary data.</text>
</comment>
<name>A0ABX9EDZ4_9PSEU</name>
<reference evidence="2 3" key="1">
    <citation type="submission" date="2018-06" db="EMBL/GenBank/DDBJ databases">
        <title>Genomic Encyclopedia of Type Strains, Phase IV (KMG-IV): sequencing the most valuable type-strain genomes for metagenomic binning, comparative biology and taxonomic classification.</title>
        <authorList>
            <person name="Goeker M."/>
        </authorList>
    </citation>
    <scope>NUCLEOTIDE SEQUENCE [LARGE SCALE GENOMIC DNA]</scope>
    <source>
        <strain evidence="2 3">DSM 45479</strain>
    </source>
</reference>
<evidence type="ECO:0000256" key="1">
    <source>
        <dbReference type="SAM" id="SignalP"/>
    </source>
</evidence>
<evidence type="ECO:0000313" key="3">
    <source>
        <dbReference type="Proteomes" id="UP000248714"/>
    </source>
</evidence>
<evidence type="ECO:0008006" key="4">
    <source>
        <dbReference type="Google" id="ProtNLM"/>
    </source>
</evidence>
<keyword evidence="3" id="KW-1185">Reference proteome</keyword>
<keyword evidence="1" id="KW-0732">Signal</keyword>
<evidence type="ECO:0000313" key="2">
    <source>
        <dbReference type="EMBL" id="RAS68236.1"/>
    </source>
</evidence>
<proteinExistence type="predicted"/>
<dbReference type="EMBL" id="QLTT01000002">
    <property type="protein sequence ID" value="RAS68236.1"/>
    <property type="molecule type" value="Genomic_DNA"/>
</dbReference>
<feature type="signal peptide" evidence="1">
    <location>
        <begin position="1"/>
        <end position="33"/>
    </location>
</feature>
<organism evidence="2 3">
    <name type="scientific">Lentzea atacamensis</name>
    <dbReference type="NCBI Taxonomy" id="531938"/>
    <lineage>
        <taxon>Bacteria</taxon>
        <taxon>Bacillati</taxon>
        <taxon>Actinomycetota</taxon>
        <taxon>Actinomycetes</taxon>
        <taxon>Pseudonocardiales</taxon>
        <taxon>Pseudonocardiaceae</taxon>
        <taxon>Lentzea</taxon>
    </lineage>
</organism>